<gene>
    <name evidence="1" type="ORF">CLV82_1112</name>
</gene>
<dbReference type="PANTHER" id="PTHR36439:SF1">
    <property type="entry name" value="DUF1697 DOMAIN-CONTAINING PROTEIN"/>
    <property type="match status" value="1"/>
</dbReference>
<dbReference type="EMBL" id="SNYI01000001">
    <property type="protein sequence ID" value="TDQ33274.1"/>
    <property type="molecule type" value="Genomic_DNA"/>
</dbReference>
<dbReference type="Pfam" id="PF08002">
    <property type="entry name" value="DUF1697"/>
    <property type="match status" value="1"/>
</dbReference>
<dbReference type="Proteomes" id="UP000295468">
    <property type="component" value="Unassembled WGS sequence"/>
</dbReference>
<name>A0A4R6TNX4_9FLAO</name>
<dbReference type="Gene3D" id="3.30.70.1260">
    <property type="entry name" value="bacterial protein sp0830 like"/>
    <property type="match status" value="1"/>
</dbReference>
<dbReference type="Gene3D" id="3.30.70.1280">
    <property type="entry name" value="SP0830-like domains"/>
    <property type="match status" value="1"/>
</dbReference>
<dbReference type="AlphaFoldDB" id="A0A4R6TNX4"/>
<dbReference type="SUPFAM" id="SSF160379">
    <property type="entry name" value="SP0830-like"/>
    <property type="match status" value="1"/>
</dbReference>
<keyword evidence="2" id="KW-1185">Reference proteome</keyword>
<comment type="caution">
    <text evidence="1">The sequence shown here is derived from an EMBL/GenBank/DDBJ whole genome shotgun (WGS) entry which is preliminary data.</text>
</comment>
<reference evidence="1 2" key="1">
    <citation type="submission" date="2019-03" db="EMBL/GenBank/DDBJ databases">
        <title>Genomic Encyclopedia of Archaeal and Bacterial Type Strains, Phase II (KMG-II): from individual species to whole genera.</title>
        <authorList>
            <person name="Goeker M."/>
        </authorList>
    </citation>
    <scope>NUCLEOTIDE SEQUENCE [LARGE SCALE GENOMIC DNA]</scope>
    <source>
        <strain evidence="1 2">DSM 18435</strain>
    </source>
</reference>
<sequence>MNGYVALLRGVNVSGKNRIKMADLRLNMERLGAKNVSTYIQSGNLVFNHDPSNTQDIKKELGKMLLEEHGVDTVVFLYSSAEFIKIAQDNSFLESKGIDEKQVGIVFLEEIPGKHAMNELEQCTFKNESLIVRDRHICIHCRAGFGRAEVTNNFLEKRLAVKATTRNARTVKKLVQLVQELPG</sequence>
<accession>A0A4R6TNX4</accession>
<dbReference type="PIRSF" id="PIRSF008502">
    <property type="entry name" value="UCP008502"/>
    <property type="match status" value="1"/>
</dbReference>
<protein>
    <submittedName>
        <fullName evidence="1">Uncharacterized protein (DUF1697 family)</fullName>
    </submittedName>
</protein>
<proteinExistence type="predicted"/>
<organism evidence="1 2">
    <name type="scientific">Zeaxanthinibacter enoshimensis</name>
    <dbReference type="NCBI Taxonomy" id="392009"/>
    <lineage>
        <taxon>Bacteria</taxon>
        <taxon>Pseudomonadati</taxon>
        <taxon>Bacteroidota</taxon>
        <taxon>Flavobacteriia</taxon>
        <taxon>Flavobacteriales</taxon>
        <taxon>Flavobacteriaceae</taxon>
        <taxon>Zeaxanthinibacter</taxon>
    </lineage>
</organism>
<evidence type="ECO:0000313" key="1">
    <source>
        <dbReference type="EMBL" id="TDQ33274.1"/>
    </source>
</evidence>
<evidence type="ECO:0000313" key="2">
    <source>
        <dbReference type="Proteomes" id="UP000295468"/>
    </source>
</evidence>
<dbReference type="OrthoDB" id="9806494at2"/>
<dbReference type="RefSeq" id="WP_133643275.1">
    <property type="nucleotide sequence ID" value="NZ_SNYI01000001.1"/>
</dbReference>
<dbReference type="InterPro" id="IPR012545">
    <property type="entry name" value="DUF1697"/>
</dbReference>
<dbReference type="PANTHER" id="PTHR36439">
    <property type="entry name" value="BLL4334 PROTEIN"/>
    <property type="match status" value="1"/>
</dbReference>